<protein>
    <submittedName>
        <fullName evidence="2">Uncharacterized protein</fullName>
    </submittedName>
</protein>
<keyword evidence="1" id="KW-0472">Membrane</keyword>
<evidence type="ECO:0000256" key="1">
    <source>
        <dbReference type="SAM" id="Phobius"/>
    </source>
</evidence>
<feature type="transmembrane region" description="Helical" evidence="1">
    <location>
        <begin position="12"/>
        <end position="37"/>
    </location>
</feature>
<reference evidence="2" key="1">
    <citation type="submission" date="2018-11" db="EMBL/GenBank/DDBJ databases">
        <authorList>
            <consortium name="Genoscope - CEA"/>
            <person name="William W."/>
        </authorList>
    </citation>
    <scope>NUCLEOTIDE SEQUENCE</scope>
</reference>
<accession>A0A3P6BPP4</accession>
<sequence length="64" mass="7273">MDPEKQPLLLWSRAGLCTMCLVLCPMWVLWLVQLLVVRSLNTLEEKGDLCLLIQTCTVTENALI</sequence>
<evidence type="ECO:0000313" key="2">
    <source>
        <dbReference type="EMBL" id="VDD04488.1"/>
    </source>
</evidence>
<dbReference type="EMBL" id="LR031575">
    <property type="protein sequence ID" value="VDD04488.1"/>
    <property type="molecule type" value="Genomic_DNA"/>
</dbReference>
<name>A0A3P6BPP4_BRACM</name>
<dbReference type="AlphaFoldDB" id="A0A3P6BPP4"/>
<proteinExistence type="predicted"/>
<organism evidence="2">
    <name type="scientific">Brassica campestris</name>
    <name type="common">Field mustard</name>
    <dbReference type="NCBI Taxonomy" id="3711"/>
    <lineage>
        <taxon>Eukaryota</taxon>
        <taxon>Viridiplantae</taxon>
        <taxon>Streptophyta</taxon>
        <taxon>Embryophyta</taxon>
        <taxon>Tracheophyta</taxon>
        <taxon>Spermatophyta</taxon>
        <taxon>Magnoliopsida</taxon>
        <taxon>eudicotyledons</taxon>
        <taxon>Gunneridae</taxon>
        <taxon>Pentapetalae</taxon>
        <taxon>rosids</taxon>
        <taxon>malvids</taxon>
        <taxon>Brassicales</taxon>
        <taxon>Brassicaceae</taxon>
        <taxon>Brassiceae</taxon>
        <taxon>Brassica</taxon>
    </lineage>
</organism>
<gene>
    <name evidence="2" type="ORF">BRAA08T33577Z</name>
</gene>
<keyword evidence="1" id="KW-1133">Transmembrane helix</keyword>
<keyword evidence="1" id="KW-0812">Transmembrane</keyword>